<feature type="region of interest" description="Disordered" evidence="2">
    <location>
        <begin position="790"/>
        <end position="812"/>
    </location>
</feature>
<feature type="compositionally biased region" description="Basic and acidic residues" evidence="2">
    <location>
        <begin position="189"/>
        <end position="199"/>
    </location>
</feature>
<keyword evidence="3" id="KW-0472">Membrane</keyword>
<accession>A0A9X0CDC0</accession>
<feature type="compositionally biased region" description="Basic and acidic residues" evidence="2">
    <location>
        <begin position="213"/>
        <end position="247"/>
    </location>
</feature>
<dbReference type="OrthoDB" id="347244at2759"/>
<feature type="compositionally biased region" description="Acidic residues" evidence="2">
    <location>
        <begin position="54"/>
        <end position="63"/>
    </location>
</feature>
<keyword evidence="3" id="KW-0812">Transmembrane</keyword>
<evidence type="ECO:0000313" key="5">
    <source>
        <dbReference type="Proteomes" id="UP001163046"/>
    </source>
</evidence>
<feature type="coiled-coil region" evidence="1">
    <location>
        <begin position="468"/>
        <end position="532"/>
    </location>
</feature>
<feature type="compositionally biased region" description="Low complexity" evidence="2">
    <location>
        <begin position="874"/>
        <end position="883"/>
    </location>
</feature>
<protein>
    <submittedName>
        <fullName evidence="4">Orofacial cleft 1 candidate</fullName>
    </submittedName>
</protein>
<dbReference type="EMBL" id="MU827807">
    <property type="protein sequence ID" value="KAJ7325641.1"/>
    <property type="molecule type" value="Genomic_DNA"/>
</dbReference>
<feature type="transmembrane region" description="Helical" evidence="3">
    <location>
        <begin position="1114"/>
        <end position="1135"/>
    </location>
</feature>
<feature type="compositionally biased region" description="Basic residues" evidence="2">
    <location>
        <begin position="66"/>
        <end position="81"/>
    </location>
</feature>
<evidence type="ECO:0000256" key="2">
    <source>
        <dbReference type="SAM" id="MobiDB-lite"/>
    </source>
</evidence>
<feature type="transmembrane region" description="Helical" evidence="3">
    <location>
        <begin position="1045"/>
        <end position="1065"/>
    </location>
</feature>
<feature type="compositionally biased region" description="Basic and acidic residues" evidence="2">
    <location>
        <begin position="256"/>
        <end position="280"/>
    </location>
</feature>
<evidence type="ECO:0000256" key="3">
    <source>
        <dbReference type="SAM" id="Phobius"/>
    </source>
</evidence>
<feature type="compositionally biased region" description="Basic and acidic residues" evidence="2">
    <location>
        <begin position="298"/>
        <end position="326"/>
    </location>
</feature>
<keyword evidence="5" id="KW-1185">Reference proteome</keyword>
<feature type="compositionally biased region" description="Low complexity" evidence="2">
    <location>
        <begin position="332"/>
        <end position="343"/>
    </location>
</feature>
<reference evidence="4" key="1">
    <citation type="submission" date="2023-01" db="EMBL/GenBank/DDBJ databases">
        <title>Genome assembly of the deep-sea coral Lophelia pertusa.</title>
        <authorList>
            <person name="Herrera S."/>
            <person name="Cordes E."/>
        </authorList>
    </citation>
    <scope>NUCLEOTIDE SEQUENCE</scope>
    <source>
        <strain evidence="4">USNM1676648</strain>
        <tissue evidence="4">Polyp</tissue>
    </source>
</reference>
<feature type="transmembrane region" description="Helical" evidence="3">
    <location>
        <begin position="1022"/>
        <end position="1038"/>
    </location>
</feature>
<feature type="transmembrane region" description="Helical" evidence="3">
    <location>
        <begin position="1170"/>
        <end position="1195"/>
    </location>
</feature>
<keyword evidence="3" id="KW-1133">Transmembrane helix</keyword>
<dbReference type="PANTHER" id="PTHR33862:SF3">
    <property type="entry name" value="OROFACIAL CLEFT 1 CANDIDATE GENE 1 PROTEIN"/>
    <property type="match status" value="1"/>
</dbReference>
<name>A0A9X0CDC0_9CNID</name>
<proteinExistence type="predicted"/>
<feature type="region of interest" description="Disordered" evidence="2">
    <location>
        <begin position="133"/>
        <end position="424"/>
    </location>
</feature>
<feature type="compositionally biased region" description="Basic and acidic residues" evidence="2">
    <location>
        <begin position="153"/>
        <end position="163"/>
    </location>
</feature>
<dbReference type="InterPro" id="IPR031390">
    <property type="entry name" value="OFCC1"/>
</dbReference>
<keyword evidence="1" id="KW-0175">Coiled coil</keyword>
<feature type="compositionally biased region" description="Basic residues" evidence="2">
    <location>
        <begin position="32"/>
        <end position="47"/>
    </location>
</feature>
<evidence type="ECO:0000313" key="4">
    <source>
        <dbReference type="EMBL" id="KAJ7325641.1"/>
    </source>
</evidence>
<gene>
    <name evidence="4" type="primary">OFCC1</name>
    <name evidence="4" type="ORF">OS493_029504</name>
</gene>
<dbReference type="Proteomes" id="UP001163046">
    <property type="component" value="Unassembled WGS sequence"/>
</dbReference>
<feature type="compositionally biased region" description="Low complexity" evidence="2">
    <location>
        <begin position="798"/>
        <end position="812"/>
    </location>
</feature>
<feature type="transmembrane region" description="Helical" evidence="3">
    <location>
        <begin position="1080"/>
        <end position="1102"/>
    </location>
</feature>
<organism evidence="4 5">
    <name type="scientific">Desmophyllum pertusum</name>
    <dbReference type="NCBI Taxonomy" id="174260"/>
    <lineage>
        <taxon>Eukaryota</taxon>
        <taxon>Metazoa</taxon>
        <taxon>Cnidaria</taxon>
        <taxon>Anthozoa</taxon>
        <taxon>Hexacorallia</taxon>
        <taxon>Scleractinia</taxon>
        <taxon>Caryophylliina</taxon>
        <taxon>Caryophylliidae</taxon>
        <taxon>Desmophyllum</taxon>
    </lineage>
</organism>
<dbReference type="PANTHER" id="PTHR33862">
    <property type="entry name" value="OROFACIAL CLEFT 1 CANDIDATE GENE 1 PROTEIN"/>
    <property type="match status" value="1"/>
</dbReference>
<evidence type="ECO:0000256" key="1">
    <source>
        <dbReference type="SAM" id="Coils"/>
    </source>
</evidence>
<feature type="compositionally biased region" description="Acidic residues" evidence="2">
    <location>
        <begin position="372"/>
        <end position="385"/>
    </location>
</feature>
<comment type="caution">
    <text evidence="4">The sequence shown here is derived from an EMBL/GenBank/DDBJ whole genome shotgun (WGS) entry which is preliminary data.</text>
</comment>
<feature type="region of interest" description="Disordered" evidence="2">
    <location>
        <begin position="1"/>
        <end position="108"/>
    </location>
</feature>
<feature type="region of interest" description="Disordered" evidence="2">
    <location>
        <begin position="867"/>
        <end position="891"/>
    </location>
</feature>
<sequence length="1383" mass="157005">MSDTLSSVKVEGDEQNPADSIPEEGTAERVRVPKKGKKKGGKGKKRRESIESKGEEDDDEEESTSGKKKGKKGKKAAPKKRVSSDVQPHVEAASESNVLASVTVDETPKETVIEIQGSVEKQPDELEEIVVKKESTLIEGDSVEIVQETGDSGEEKKDEKKDSEEEESKDAGSEVEGANVRRRATLSDLRTESVDKGDGEQVTSTIAGSEELDAVKEEGSAEQKKEVVSDDKQTTGDEKDVDSKEDTNTISDEADAEQKQDDEKPAEKTDADKVEEKGEEVAIAMTDSVEHVAVPIEDEVKTENAEGGEGEVKTESTEGGEGKPSQEEAMLVTSETVVTNETETGVKYEIDDELPWAMYRSMDTPPQRTPVEEDEDWPASDDDNDYAPPKNDDLPDLDMLMGTLDGGESELETTASPPPLVLPEEKRAKQRRVEELKQGLANEPIDLYDEEFEKRMEEEILMIGNISLEMVQEEERRLRDEHIAYQQQQAKTQRERQEDILMREAKARKEVMRVMREKRKRLEQREDLMMQQDRLIQNRIHRAFRRAEEQLLKSLTARKGEVKAMYGDLMLADGQYGGSKGRRWKVDWNRTPQPIQIKLKCLRGVKDKLPAGRYVLMVSLYDRLGGHVLKWSNLKGQQWGGATLPLQHDGESTRVCFTVCPSRPDVRPGMILVFELFILRGSVTPTDRVVGWGCFPVCDGEFDIVDGKYKAPFLRGDMDPTIDKHEKVEELMADDLENWLCNLYFEIVKLPRYMAGQKEYEVELQFTSGILSYPSRTNIDEENIDGEEPIFGSRMDLKSPSPSSSRRGSKISMMGSSFFGSTVAIDTAVEEKEGMSSDTHNLQVEVPDVRRTSLTVPDPILRQRRTSYVDQRRGSAMSQMSQRRSSRPVTMHMSRKAVEFDASSEGSGTDYSDDEVLMLKKDDGFRPVKGQPGMYYKKHLNNPVDVHAKKMFTMLPKTPLMTRKKKRKKLTHLEELDEYTFTVQPPWSNKGHIPHYGREKMQYVGRQLMAELGLSQWRSREFWAMLLLIAFTWWLRLYTHYGGQWVFLQALLVPVSKYEFLAYTVNLNYQSTLLNTVEEISMVVIGPFFNIVVFCLMVIFCWGIQRLFGTSPNIFSRFIMAYGINVLLDPIWILGVDSALLRFLNVGGDVPIGDAFKLYWHFFRFDGNGAVGIILTIFLYVVTLFTASSVLYMYFLRLHNNGRLMDVYHRLHAREDEFFIPYDLEISNVELSYVCKKAEQWRGEEGERRKAAVYDYIWEEERIDESDMGASDRKKTGHREITTHVSVHTIHLDGLRELYRHFLRLPDGAIVEVFGEMGVAGMDESIKQALIKGTTYQSMDSARNSRASVRARSRAGSVISETSLRRPSVMLEVPKTARSPSPV</sequence>